<keyword evidence="2" id="KW-0119">Carbohydrate metabolism</keyword>
<organism evidence="3 4">
    <name type="scientific">Raoultibacter timonensis</name>
    <dbReference type="NCBI Taxonomy" id="1907662"/>
    <lineage>
        <taxon>Bacteria</taxon>
        <taxon>Bacillati</taxon>
        <taxon>Actinomycetota</taxon>
        <taxon>Coriobacteriia</taxon>
        <taxon>Eggerthellales</taxon>
        <taxon>Eggerthellaceae</taxon>
        <taxon>Raoultibacter</taxon>
    </lineage>
</organism>
<proteinExistence type="predicted"/>
<dbReference type="PANTHER" id="PTHR36120:SF1">
    <property type="entry name" value="L-FUCOSE ISOMERASE C-TERMINAL DOMAIN-CONTAINING PROTEIN"/>
    <property type="match status" value="1"/>
</dbReference>
<protein>
    <recommendedName>
        <fullName evidence="5">L-fucose isomerase-like protein</fullName>
    </recommendedName>
</protein>
<dbReference type="SUPFAM" id="SSF53743">
    <property type="entry name" value="FucI/AraA N-terminal and middle domains"/>
    <property type="match status" value="1"/>
</dbReference>
<dbReference type="InterPro" id="IPR009015">
    <property type="entry name" value="Fucose_isomerase_N/cen_sf"/>
</dbReference>
<reference evidence="3 4" key="1">
    <citation type="submission" date="2022-01" db="EMBL/GenBank/DDBJ databases">
        <title>Novel bile acid biosynthetic pathways are enriched in the microbiome of centenarians.</title>
        <authorList>
            <person name="Sato Y."/>
            <person name="Atarashi K."/>
            <person name="Plichta R.D."/>
            <person name="Arai Y."/>
            <person name="Sasajima S."/>
            <person name="Kearney M.S."/>
            <person name="Suda W."/>
            <person name="Takeshita K."/>
            <person name="Sasaki T."/>
            <person name="Okamoto S."/>
            <person name="Skelly N.A."/>
            <person name="Okamura Y."/>
            <person name="Vlamakis H."/>
            <person name="Li Y."/>
            <person name="Tanoue T."/>
            <person name="Takei H."/>
            <person name="Nittono H."/>
            <person name="Narushima S."/>
            <person name="Irie J."/>
            <person name="Itoh H."/>
            <person name="Moriya K."/>
            <person name="Sugiura Y."/>
            <person name="Suematsu M."/>
            <person name="Moritoki N."/>
            <person name="Shibata S."/>
            <person name="Littman R.D."/>
            <person name="Fischbach A.M."/>
            <person name="Uwamino Y."/>
            <person name="Inoue T."/>
            <person name="Honda A."/>
            <person name="Hattori M."/>
            <person name="Murai T."/>
            <person name="Xavier J.R."/>
            <person name="Hirose N."/>
            <person name="Honda K."/>
        </authorList>
    </citation>
    <scope>NUCLEOTIDE SEQUENCE [LARGE SCALE GENOMIC DNA]</scope>
    <source>
        <strain evidence="3 4">CE91-St30</strain>
    </source>
</reference>
<evidence type="ECO:0000256" key="2">
    <source>
        <dbReference type="ARBA" id="ARBA00023277"/>
    </source>
</evidence>
<keyword evidence="1" id="KW-0413">Isomerase</keyword>
<evidence type="ECO:0008006" key="5">
    <source>
        <dbReference type="Google" id="ProtNLM"/>
    </source>
</evidence>
<dbReference type="RefSeq" id="WP_244386042.1">
    <property type="nucleotide sequence ID" value="NZ_AP025564.1"/>
</dbReference>
<sequence>MKHSFTKGKDIVLNVQPVTISIYHEYVFEGPCRFGEGEQLTKEYDLMRIAMIHKSFVDEVNEELGGVGFVNILEPIVIKRDETFPVTDELLDEMGKNADIADLYLIKFHPFGIDFALAFAQKYKKPLASVLQCCNDSGMVASLRPRGCEAYGWPSWEDAIEGMKVLRARKAIANTRVLCVPRNNSNNSLSALDSFYHHDEVTERLGVQFRYYNLHEFMDQTNNVDPTTNPTLPGRSCDNINDEDEVEIHAIVDALVAGAAECDMKREDIFPSVKAHYLVNKLLNKLECNAFAAPCPDMCATRRLNEGRFTLCLNHSLNNENGVCSACEYDLSALVSMVLLSNLSFSAPYMGNTSIGKVMNDPELEVSPLLMRNKDSYADAADAMAQANNIAYTFHATPNRLLEGFDADKAPYAIRPFAMGGRWGATIRYDFNRDIGKTVTMCRFDPLCEKLFIARGTIVAGIGYKDENCTEGVFFEVADSKKFYECSLQVGNHIPLVYGDVYDNAVDLAKMLGLEVLTCE</sequence>
<dbReference type="PANTHER" id="PTHR36120">
    <property type="entry name" value="FUCOSE ISOMERASE"/>
    <property type="match status" value="1"/>
</dbReference>
<dbReference type="EMBL" id="AP025564">
    <property type="protein sequence ID" value="BDE96918.1"/>
    <property type="molecule type" value="Genomic_DNA"/>
</dbReference>
<evidence type="ECO:0000256" key="1">
    <source>
        <dbReference type="ARBA" id="ARBA00023235"/>
    </source>
</evidence>
<dbReference type="Proteomes" id="UP001320544">
    <property type="component" value="Chromosome"/>
</dbReference>
<gene>
    <name evidence="3" type="ORF">CE91St30_22510</name>
</gene>
<evidence type="ECO:0000313" key="4">
    <source>
        <dbReference type="Proteomes" id="UP001320544"/>
    </source>
</evidence>
<evidence type="ECO:0000313" key="3">
    <source>
        <dbReference type="EMBL" id="BDE96918.1"/>
    </source>
</evidence>
<name>A0ABM7WKL6_9ACTN</name>
<keyword evidence="4" id="KW-1185">Reference proteome</keyword>
<accession>A0ABM7WKL6</accession>